<keyword evidence="1 2" id="KW-0456">Lyase</keyword>
<dbReference type="Gene3D" id="3.20.20.70">
    <property type="entry name" value="Aldolase class I"/>
    <property type="match status" value="1"/>
</dbReference>
<comment type="caution">
    <text evidence="3">The sequence shown here is derived from an EMBL/GenBank/DDBJ whole genome shotgun (WGS) entry which is preliminary data.</text>
</comment>
<proteinExistence type="inferred from homology"/>
<dbReference type="PANTHER" id="PTHR12128">
    <property type="entry name" value="DIHYDRODIPICOLINATE SYNTHASE"/>
    <property type="match status" value="1"/>
</dbReference>
<dbReference type="PANTHER" id="PTHR12128:SF72">
    <property type="entry name" value="DIHYDRODIPICOLINATE SYNTHASE"/>
    <property type="match status" value="1"/>
</dbReference>
<keyword evidence="4" id="KW-1185">Reference proteome</keyword>
<accession>A0ABQ6FIV3</accession>
<dbReference type="CDD" id="cd00408">
    <property type="entry name" value="DHDPS-like"/>
    <property type="match status" value="1"/>
</dbReference>
<name>A0ABQ6FIV3_9CHLR</name>
<dbReference type="PRINTS" id="PR00146">
    <property type="entry name" value="DHPICSNTHASE"/>
</dbReference>
<dbReference type="Pfam" id="PF00701">
    <property type="entry name" value="DHDPS"/>
    <property type="match status" value="1"/>
</dbReference>
<evidence type="ECO:0000313" key="3">
    <source>
        <dbReference type="EMBL" id="GLV54098.1"/>
    </source>
</evidence>
<sequence>MTINWGGVIPAITTSFNQDYSIDFAFFAEHCRWLVDAGCLGLVPCGSLGEGATLSAEEKIAIIETALNAVGERVPVIPGIASLSTAEAVWLAQAAESAGCHGLMVLPPYVYSTDWREMKAHVEAVMRATNLPILLYNNPPAYKTDFLPEQIAELAQENANLVAVKESSSDVRRVTAIRALIGERLEILVGVDDEIVEGMQAGAVGWIAGLVNAFPRESVTLFHLAEQVRTGQDDRAQLDALYAWFLPLLRMDTVPKFVQLIKLAQEMVGMGNARVRAPRLELHRAELENARRTIQHALEHRSGLDIA</sequence>
<evidence type="ECO:0000256" key="2">
    <source>
        <dbReference type="PIRNR" id="PIRNR001365"/>
    </source>
</evidence>
<evidence type="ECO:0000256" key="1">
    <source>
        <dbReference type="ARBA" id="ARBA00023239"/>
    </source>
</evidence>
<organism evidence="3 4">
    <name type="scientific">Dictyobacter halimunensis</name>
    <dbReference type="NCBI Taxonomy" id="3026934"/>
    <lineage>
        <taxon>Bacteria</taxon>
        <taxon>Bacillati</taxon>
        <taxon>Chloroflexota</taxon>
        <taxon>Ktedonobacteria</taxon>
        <taxon>Ktedonobacterales</taxon>
        <taxon>Dictyobacteraceae</taxon>
        <taxon>Dictyobacter</taxon>
    </lineage>
</organism>
<dbReference type="SUPFAM" id="SSF51569">
    <property type="entry name" value="Aldolase"/>
    <property type="match status" value="1"/>
</dbReference>
<comment type="similarity">
    <text evidence="2">Belongs to the DapA family.</text>
</comment>
<dbReference type="EMBL" id="BSRI01000001">
    <property type="protein sequence ID" value="GLV54098.1"/>
    <property type="molecule type" value="Genomic_DNA"/>
</dbReference>
<evidence type="ECO:0000313" key="4">
    <source>
        <dbReference type="Proteomes" id="UP001344906"/>
    </source>
</evidence>
<reference evidence="3 4" key="1">
    <citation type="submission" date="2023-02" db="EMBL/GenBank/DDBJ databases">
        <title>Dictyobacter halimunensis sp. nov., a new member of the class Ktedonobacteria from forest soil in a geothermal area.</title>
        <authorList>
            <person name="Rachmania M.K."/>
            <person name="Ningsih F."/>
            <person name="Sakai Y."/>
            <person name="Yabe S."/>
            <person name="Yokota A."/>
            <person name="Sjamsuridzal W."/>
        </authorList>
    </citation>
    <scope>NUCLEOTIDE SEQUENCE [LARGE SCALE GENOMIC DNA]</scope>
    <source>
        <strain evidence="3 4">S3.2.2.5</strain>
    </source>
</reference>
<protein>
    <submittedName>
        <fullName evidence="3">Dihydrodipicolinate synthase family protein</fullName>
    </submittedName>
</protein>
<dbReference type="RefSeq" id="WP_338247809.1">
    <property type="nucleotide sequence ID" value="NZ_BSRI01000001.1"/>
</dbReference>
<dbReference type="PIRSF" id="PIRSF001365">
    <property type="entry name" value="DHDPS"/>
    <property type="match status" value="1"/>
</dbReference>
<dbReference type="InterPro" id="IPR002220">
    <property type="entry name" value="DapA-like"/>
</dbReference>
<dbReference type="SMART" id="SM01130">
    <property type="entry name" value="DHDPS"/>
    <property type="match status" value="1"/>
</dbReference>
<dbReference type="InterPro" id="IPR013785">
    <property type="entry name" value="Aldolase_TIM"/>
</dbReference>
<dbReference type="Proteomes" id="UP001344906">
    <property type="component" value="Unassembled WGS sequence"/>
</dbReference>
<gene>
    <name evidence="3" type="primary">dapA</name>
    <name evidence="3" type="ORF">KDH_09470</name>
</gene>